<name>A0ABS8G1W9_9FIRM</name>
<evidence type="ECO:0000256" key="1">
    <source>
        <dbReference type="SAM" id="Coils"/>
    </source>
</evidence>
<proteinExistence type="predicted"/>
<evidence type="ECO:0000313" key="2">
    <source>
        <dbReference type="EMBL" id="MCC2256308.1"/>
    </source>
</evidence>
<keyword evidence="1" id="KW-0175">Coiled coil</keyword>
<accession>A0ABS8G1W9</accession>
<keyword evidence="3" id="KW-1185">Reference proteome</keyword>
<dbReference type="RefSeq" id="WP_227709270.1">
    <property type="nucleotide sequence ID" value="NZ_JAJEQX010000067.1"/>
</dbReference>
<evidence type="ECO:0000313" key="3">
    <source>
        <dbReference type="Proteomes" id="UP001198151"/>
    </source>
</evidence>
<dbReference type="Proteomes" id="UP001198151">
    <property type="component" value="Unassembled WGS sequence"/>
</dbReference>
<organism evidence="2 3">
    <name type="scientific">Ruminococcus turbiniformis</name>
    <dbReference type="NCBI Taxonomy" id="2881258"/>
    <lineage>
        <taxon>Bacteria</taxon>
        <taxon>Bacillati</taxon>
        <taxon>Bacillota</taxon>
        <taxon>Clostridia</taxon>
        <taxon>Eubacteriales</taxon>
        <taxon>Oscillospiraceae</taxon>
        <taxon>Ruminococcus</taxon>
    </lineage>
</organism>
<gene>
    <name evidence="2" type="ORF">LKD70_18185</name>
</gene>
<protein>
    <recommendedName>
        <fullName evidence="4">Phage protein</fullName>
    </recommendedName>
</protein>
<reference evidence="2 3" key="1">
    <citation type="submission" date="2021-10" db="EMBL/GenBank/DDBJ databases">
        <title>Anaerobic single-cell dispensing facilitates the cultivation of human gut bacteria.</title>
        <authorList>
            <person name="Afrizal A."/>
        </authorList>
    </citation>
    <scope>NUCLEOTIDE SEQUENCE [LARGE SCALE GENOMIC DNA]</scope>
    <source>
        <strain evidence="2 3">CLA-AA-H200</strain>
    </source>
</reference>
<evidence type="ECO:0008006" key="4">
    <source>
        <dbReference type="Google" id="ProtNLM"/>
    </source>
</evidence>
<feature type="coiled-coil region" evidence="1">
    <location>
        <begin position="23"/>
        <end position="85"/>
    </location>
</feature>
<sequence>MTGRIKGITVEIGGDTSGLEKSLAAVNNSIKKTQSQLRDVNNLLKLDPSNTILLAQKQELLQSAIGDTEKKLEALEQAQEDVVRAGVVSIPVTFSMSAKWLKILTEFKQQEKITVGYFDMETLAVKTVEMYVEGYKASLVKDTSRKGLWPVSFTLREF</sequence>
<dbReference type="EMBL" id="JAJEQX010000067">
    <property type="protein sequence ID" value="MCC2256308.1"/>
    <property type="molecule type" value="Genomic_DNA"/>
</dbReference>
<comment type="caution">
    <text evidence="2">The sequence shown here is derived from an EMBL/GenBank/DDBJ whole genome shotgun (WGS) entry which is preliminary data.</text>
</comment>